<reference evidence="1" key="1">
    <citation type="journal article" date="2023" name="IScience">
        <title>Live-bearing cockroach genome reveals convergent evolutionary mechanisms linked to viviparity in insects and beyond.</title>
        <authorList>
            <person name="Fouks B."/>
            <person name="Harrison M.C."/>
            <person name="Mikhailova A.A."/>
            <person name="Marchal E."/>
            <person name="English S."/>
            <person name="Carruthers M."/>
            <person name="Jennings E.C."/>
            <person name="Chiamaka E.L."/>
            <person name="Frigard R.A."/>
            <person name="Pippel M."/>
            <person name="Attardo G.M."/>
            <person name="Benoit J.B."/>
            <person name="Bornberg-Bauer E."/>
            <person name="Tobe S.S."/>
        </authorList>
    </citation>
    <scope>NUCLEOTIDE SEQUENCE</scope>
    <source>
        <strain evidence="1">Stay&amp;Tobe</strain>
    </source>
</reference>
<comment type="caution">
    <text evidence="1">The sequence shown here is derived from an EMBL/GenBank/DDBJ whole genome shotgun (WGS) entry which is preliminary data.</text>
</comment>
<name>A0AAD7ZDQ9_DIPPU</name>
<gene>
    <name evidence="1" type="ORF">L9F63_005483</name>
</gene>
<dbReference type="Proteomes" id="UP001233999">
    <property type="component" value="Unassembled WGS sequence"/>
</dbReference>
<evidence type="ECO:0000313" key="1">
    <source>
        <dbReference type="EMBL" id="KAJ9578297.1"/>
    </source>
</evidence>
<feature type="non-terminal residue" evidence="1">
    <location>
        <position position="1"/>
    </location>
</feature>
<protein>
    <submittedName>
        <fullName evidence="1">Uncharacterized protein</fullName>
    </submittedName>
</protein>
<dbReference type="EMBL" id="JASPKZ010008894">
    <property type="protein sequence ID" value="KAJ9578297.1"/>
    <property type="molecule type" value="Genomic_DNA"/>
</dbReference>
<dbReference type="AlphaFoldDB" id="A0AAD7ZDQ9"/>
<organism evidence="1 2">
    <name type="scientific">Diploptera punctata</name>
    <name type="common">Pacific beetle cockroach</name>
    <dbReference type="NCBI Taxonomy" id="6984"/>
    <lineage>
        <taxon>Eukaryota</taxon>
        <taxon>Metazoa</taxon>
        <taxon>Ecdysozoa</taxon>
        <taxon>Arthropoda</taxon>
        <taxon>Hexapoda</taxon>
        <taxon>Insecta</taxon>
        <taxon>Pterygota</taxon>
        <taxon>Neoptera</taxon>
        <taxon>Polyneoptera</taxon>
        <taxon>Dictyoptera</taxon>
        <taxon>Blattodea</taxon>
        <taxon>Blaberoidea</taxon>
        <taxon>Blaberidae</taxon>
        <taxon>Diplopterinae</taxon>
        <taxon>Diploptera</taxon>
    </lineage>
</organism>
<proteinExistence type="predicted"/>
<evidence type="ECO:0000313" key="2">
    <source>
        <dbReference type="Proteomes" id="UP001233999"/>
    </source>
</evidence>
<reference evidence="1" key="2">
    <citation type="submission" date="2023-05" db="EMBL/GenBank/DDBJ databases">
        <authorList>
            <person name="Fouks B."/>
        </authorList>
    </citation>
    <scope>NUCLEOTIDE SEQUENCE</scope>
    <source>
        <strain evidence="1">Stay&amp;Tobe</strain>
        <tissue evidence="1">Testes</tissue>
    </source>
</reference>
<keyword evidence="2" id="KW-1185">Reference proteome</keyword>
<accession>A0AAD7ZDQ9</accession>
<sequence>LTRADGKAFRSYRNHKVSAYQFSAPGFKNLIKYQRLSTCDISFRKDKGFRKNGIK</sequence>
<feature type="non-terminal residue" evidence="1">
    <location>
        <position position="55"/>
    </location>
</feature>